<gene>
    <name evidence="2" type="ORF">THAOC_15537</name>
</gene>
<reference evidence="2 3" key="1">
    <citation type="journal article" date="2012" name="Genome Biol.">
        <title>Genome and low-iron response of an oceanic diatom adapted to chronic iron limitation.</title>
        <authorList>
            <person name="Lommer M."/>
            <person name="Specht M."/>
            <person name="Roy A.S."/>
            <person name="Kraemer L."/>
            <person name="Andreson R."/>
            <person name="Gutowska M.A."/>
            <person name="Wolf J."/>
            <person name="Bergner S.V."/>
            <person name="Schilhabel M.B."/>
            <person name="Klostermeier U.C."/>
            <person name="Beiko R.G."/>
            <person name="Rosenstiel P."/>
            <person name="Hippler M."/>
            <person name="Laroche J."/>
        </authorList>
    </citation>
    <scope>NUCLEOTIDE SEQUENCE [LARGE SCALE GENOMIC DNA]</scope>
    <source>
        <strain evidence="2 3">CCMP1005</strain>
    </source>
</reference>
<comment type="caution">
    <text evidence="2">The sequence shown here is derived from an EMBL/GenBank/DDBJ whole genome shotgun (WGS) entry which is preliminary data.</text>
</comment>
<sequence>MLNCQRTDRIPLPSETRGCEGPQRHMPAFALGLATKAQYAEILRGYQDAVQETKSPERDEATRIGFIAGQAEFPG</sequence>
<dbReference type="Proteomes" id="UP000266841">
    <property type="component" value="Unassembled WGS sequence"/>
</dbReference>
<proteinExistence type="predicted"/>
<protein>
    <submittedName>
        <fullName evidence="2">Uncharacterized protein</fullName>
    </submittedName>
</protein>
<evidence type="ECO:0000313" key="2">
    <source>
        <dbReference type="EMBL" id="EJK63792.1"/>
    </source>
</evidence>
<accession>K0T022</accession>
<feature type="region of interest" description="Disordered" evidence="1">
    <location>
        <begin position="1"/>
        <end position="23"/>
    </location>
</feature>
<evidence type="ECO:0000256" key="1">
    <source>
        <dbReference type="SAM" id="MobiDB-lite"/>
    </source>
</evidence>
<dbReference type="AlphaFoldDB" id="K0T022"/>
<keyword evidence="3" id="KW-1185">Reference proteome</keyword>
<evidence type="ECO:0000313" key="3">
    <source>
        <dbReference type="Proteomes" id="UP000266841"/>
    </source>
</evidence>
<dbReference type="EMBL" id="AGNL01018013">
    <property type="protein sequence ID" value="EJK63792.1"/>
    <property type="molecule type" value="Genomic_DNA"/>
</dbReference>
<name>K0T022_THAOC</name>
<organism evidence="2 3">
    <name type="scientific">Thalassiosira oceanica</name>
    <name type="common">Marine diatom</name>
    <dbReference type="NCBI Taxonomy" id="159749"/>
    <lineage>
        <taxon>Eukaryota</taxon>
        <taxon>Sar</taxon>
        <taxon>Stramenopiles</taxon>
        <taxon>Ochrophyta</taxon>
        <taxon>Bacillariophyta</taxon>
        <taxon>Coscinodiscophyceae</taxon>
        <taxon>Thalassiosirophycidae</taxon>
        <taxon>Thalassiosirales</taxon>
        <taxon>Thalassiosiraceae</taxon>
        <taxon>Thalassiosira</taxon>
    </lineage>
</organism>